<feature type="compositionally biased region" description="Low complexity" evidence="9">
    <location>
        <begin position="360"/>
        <end position="384"/>
    </location>
</feature>
<dbReference type="KEGG" id="bcom:BAUCODRAFT_33894"/>
<dbReference type="GO" id="GO:0016592">
    <property type="term" value="C:mediator complex"/>
    <property type="evidence" value="ECO:0007669"/>
    <property type="project" value="InterPro"/>
</dbReference>
<gene>
    <name evidence="8" type="primary">MED6</name>
    <name evidence="10" type="ORF">BAUCODRAFT_33894</name>
</gene>
<evidence type="ECO:0000256" key="5">
    <source>
        <dbReference type="ARBA" id="ARBA00023163"/>
    </source>
</evidence>
<evidence type="ECO:0000256" key="6">
    <source>
        <dbReference type="ARBA" id="ARBA00023242"/>
    </source>
</evidence>
<dbReference type="PANTHER" id="PTHR13104">
    <property type="entry name" value="MED-6-RELATED"/>
    <property type="match status" value="1"/>
</dbReference>
<feature type="region of interest" description="Disordered" evidence="9">
    <location>
        <begin position="191"/>
        <end position="247"/>
    </location>
</feature>
<dbReference type="InterPro" id="IPR007018">
    <property type="entry name" value="Mediator_Med6"/>
</dbReference>
<feature type="compositionally biased region" description="Low complexity" evidence="9">
    <location>
        <begin position="333"/>
        <end position="342"/>
    </location>
</feature>
<keyword evidence="4 8" id="KW-0805">Transcription regulation</keyword>
<dbReference type="Proteomes" id="UP000011761">
    <property type="component" value="Unassembled WGS sequence"/>
</dbReference>
<evidence type="ECO:0000256" key="4">
    <source>
        <dbReference type="ARBA" id="ARBA00023015"/>
    </source>
</evidence>
<comment type="function">
    <text evidence="8">Component of the Mediator complex, a coactivator involved in the regulated transcription of nearly all RNA polymerase II-dependent genes. Mediator functions as a bridge to convey information from gene-specific regulatory proteins to the basal RNA polymerase II transcription machinery. Mediator is recruited to promoters by direct interactions with regulatory proteins and serves as a scaffold for the assembly of a functional preinitiation complex with RNA polymerase II and the general transcription factors.</text>
</comment>
<dbReference type="AlphaFoldDB" id="M2NBK8"/>
<organism evidence="10 11">
    <name type="scientific">Baudoinia panamericana (strain UAMH 10762)</name>
    <name type="common">Angels' share fungus</name>
    <name type="synonym">Baudoinia compniacensis (strain UAMH 10762)</name>
    <dbReference type="NCBI Taxonomy" id="717646"/>
    <lineage>
        <taxon>Eukaryota</taxon>
        <taxon>Fungi</taxon>
        <taxon>Dikarya</taxon>
        <taxon>Ascomycota</taxon>
        <taxon>Pezizomycotina</taxon>
        <taxon>Dothideomycetes</taxon>
        <taxon>Dothideomycetidae</taxon>
        <taxon>Mycosphaerellales</taxon>
        <taxon>Teratosphaeriaceae</taxon>
        <taxon>Baudoinia</taxon>
    </lineage>
</organism>
<sequence>MAAAHAPLDEIVARRDEVIQWWMEADNNVPHPRYPMEERMIHRYFSTLQYFDHSSKNGLFFLQSEVNPDFYALVHDRKGFEDRLRERPGLEYVIAGVPQQAVGAPAGENSAVWVIRKQERLDERIEGIDPSTPYPKTETRGTYYIVNENAYQAPSVADVVGNRMLSAMSSLEKAFGKAKDLPSFTPATGYTYLPPTNKPVATTASSQASPTRSREGSVAPGVSIDNSSVRSGSAAPESHASGTAVINDPQGSRLLAQSLQMSVQFGEEFMDENPIIGEPGSFRFTSTLTAVKKRKADEEASIAATVNATESNHPLSVASAPSPAKAPTPPPVFSEAKTAANAKAEREKRKEEKRRKKSRANLTGSGTTPTTPGSSASALPINAG</sequence>
<dbReference type="RefSeq" id="XP_007676103.1">
    <property type="nucleotide sequence ID" value="XM_007677913.1"/>
</dbReference>
<dbReference type="OrthoDB" id="344220at2759"/>
<feature type="compositionally biased region" description="Low complexity" evidence="9">
    <location>
        <begin position="314"/>
        <end position="323"/>
    </location>
</feature>
<dbReference type="Gene3D" id="3.10.450.580">
    <property type="entry name" value="Mediator complex, subunit Med6"/>
    <property type="match status" value="1"/>
</dbReference>
<dbReference type="OMA" id="ASHGHTY"/>
<keyword evidence="11" id="KW-1185">Reference proteome</keyword>
<proteinExistence type="inferred from homology"/>
<evidence type="ECO:0000256" key="1">
    <source>
        <dbReference type="ARBA" id="ARBA00004123"/>
    </source>
</evidence>
<dbReference type="Pfam" id="PF04934">
    <property type="entry name" value="Med6"/>
    <property type="match status" value="1"/>
</dbReference>
<name>M2NBK8_BAUPA</name>
<keyword evidence="5 8" id="KW-0804">Transcription</keyword>
<comment type="similarity">
    <text evidence="2 8">Belongs to the Mediator complex subunit 6 family.</text>
</comment>
<dbReference type="GO" id="GO:0006357">
    <property type="term" value="P:regulation of transcription by RNA polymerase II"/>
    <property type="evidence" value="ECO:0007669"/>
    <property type="project" value="InterPro"/>
</dbReference>
<evidence type="ECO:0000256" key="8">
    <source>
        <dbReference type="RuleBase" id="RU364143"/>
    </source>
</evidence>
<evidence type="ECO:0000313" key="10">
    <source>
        <dbReference type="EMBL" id="EMC96524.1"/>
    </source>
</evidence>
<comment type="subunit">
    <text evidence="8">Component of the Mediator complex.</text>
</comment>
<dbReference type="eggNOG" id="KOG3169">
    <property type="taxonomic scope" value="Eukaryota"/>
</dbReference>
<evidence type="ECO:0000256" key="3">
    <source>
        <dbReference type="ARBA" id="ARBA00020634"/>
    </source>
</evidence>
<dbReference type="STRING" id="717646.M2NBK8"/>
<dbReference type="GO" id="GO:0003712">
    <property type="term" value="F:transcription coregulator activity"/>
    <property type="evidence" value="ECO:0007669"/>
    <property type="project" value="InterPro"/>
</dbReference>
<keyword evidence="8" id="KW-0010">Activator</keyword>
<protein>
    <recommendedName>
        <fullName evidence="3 8">Mediator of RNA polymerase II transcription subunit 6</fullName>
    </recommendedName>
    <alternativeName>
        <fullName evidence="7 8">Mediator complex subunit 6</fullName>
    </alternativeName>
</protein>
<reference evidence="10 11" key="1">
    <citation type="journal article" date="2012" name="PLoS Pathog.">
        <title>Diverse lifestyles and strategies of plant pathogenesis encoded in the genomes of eighteen Dothideomycetes fungi.</title>
        <authorList>
            <person name="Ohm R.A."/>
            <person name="Feau N."/>
            <person name="Henrissat B."/>
            <person name="Schoch C.L."/>
            <person name="Horwitz B.A."/>
            <person name="Barry K.W."/>
            <person name="Condon B.J."/>
            <person name="Copeland A.C."/>
            <person name="Dhillon B."/>
            <person name="Glaser F."/>
            <person name="Hesse C.N."/>
            <person name="Kosti I."/>
            <person name="LaButti K."/>
            <person name="Lindquist E.A."/>
            <person name="Lucas S."/>
            <person name="Salamov A.A."/>
            <person name="Bradshaw R.E."/>
            <person name="Ciuffetti L."/>
            <person name="Hamelin R.C."/>
            <person name="Kema G.H.J."/>
            <person name="Lawrence C."/>
            <person name="Scott J.A."/>
            <person name="Spatafora J.W."/>
            <person name="Turgeon B.G."/>
            <person name="de Wit P.J.G.M."/>
            <person name="Zhong S."/>
            <person name="Goodwin S.B."/>
            <person name="Grigoriev I.V."/>
        </authorList>
    </citation>
    <scope>NUCLEOTIDE SEQUENCE [LARGE SCALE GENOMIC DNA]</scope>
    <source>
        <strain evidence="10 11">UAMH 10762</strain>
    </source>
</reference>
<dbReference type="HOGENOM" id="CLU_060172_1_0_1"/>
<keyword evidence="6 8" id="KW-0539">Nucleus</keyword>
<evidence type="ECO:0000256" key="7">
    <source>
        <dbReference type="ARBA" id="ARBA00031259"/>
    </source>
</evidence>
<accession>M2NBK8</accession>
<comment type="subcellular location">
    <subcellularLocation>
        <location evidence="1 8">Nucleus</location>
    </subcellularLocation>
</comment>
<evidence type="ECO:0000256" key="2">
    <source>
        <dbReference type="ARBA" id="ARBA00007526"/>
    </source>
</evidence>
<dbReference type="GeneID" id="19112262"/>
<evidence type="ECO:0000256" key="9">
    <source>
        <dbReference type="SAM" id="MobiDB-lite"/>
    </source>
</evidence>
<feature type="region of interest" description="Disordered" evidence="9">
    <location>
        <begin position="312"/>
        <end position="384"/>
    </location>
</feature>
<evidence type="ECO:0000313" key="11">
    <source>
        <dbReference type="Proteomes" id="UP000011761"/>
    </source>
</evidence>
<dbReference type="InterPro" id="IPR038566">
    <property type="entry name" value="Mediator_Med6_sf"/>
</dbReference>
<feature type="compositionally biased region" description="Polar residues" evidence="9">
    <location>
        <begin position="199"/>
        <end position="211"/>
    </location>
</feature>
<dbReference type="EMBL" id="KB445555">
    <property type="protein sequence ID" value="EMC96524.1"/>
    <property type="molecule type" value="Genomic_DNA"/>
</dbReference>